<dbReference type="SUPFAM" id="SSF57756">
    <property type="entry name" value="Retrovirus zinc finger-like domains"/>
    <property type="match status" value="1"/>
</dbReference>
<dbReference type="AlphaFoldDB" id="A0A922SDR1"/>
<dbReference type="Gene3D" id="4.10.60.10">
    <property type="entry name" value="Zinc finger, CCHC-type"/>
    <property type="match status" value="1"/>
</dbReference>
<dbReference type="CDD" id="cd00303">
    <property type="entry name" value="retropepsin_like"/>
    <property type="match status" value="1"/>
</dbReference>
<dbReference type="InterPro" id="IPR036875">
    <property type="entry name" value="Znf_CCHC_sf"/>
</dbReference>
<comment type="caution">
    <text evidence="2">The sequence shown here is derived from an EMBL/GenBank/DDBJ whole genome shotgun (WGS) entry which is preliminary data.</text>
</comment>
<proteinExistence type="predicted"/>
<accession>A0A922SDR1</accession>
<evidence type="ECO:0008006" key="4">
    <source>
        <dbReference type="Google" id="ProtNLM"/>
    </source>
</evidence>
<dbReference type="Gene3D" id="2.40.70.10">
    <property type="entry name" value="Acid Proteases"/>
    <property type="match status" value="1"/>
</dbReference>
<dbReference type="SUPFAM" id="SSF50630">
    <property type="entry name" value="Acid proteases"/>
    <property type="match status" value="1"/>
</dbReference>
<evidence type="ECO:0000256" key="1">
    <source>
        <dbReference type="SAM" id="MobiDB-lite"/>
    </source>
</evidence>
<dbReference type="InterPro" id="IPR021109">
    <property type="entry name" value="Peptidase_aspartic_dom_sf"/>
</dbReference>
<dbReference type="EMBL" id="JACEFF010000628">
    <property type="protein sequence ID" value="KAH9633920.1"/>
    <property type="molecule type" value="Genomic_DNA"/>
</dbReference>
<dbReference type="GO" id="GO:0003676">
    <property type="term" value="F:nucleic acid binding"/>
    <property type="evidence" value="ECO:0007669"/>
    <property type="project" value="InterPro"/>
</dbReference>
<gene>
    <name evidence="2" type="ORF">HF086_009733</name>
</gene>
<feature type="region of interest" description="Disordered" evidence="1">
    <location>
        <begin position="73"/>
        <end position="99"/>
    </location>
</feature>
<reference evidence="2" key="1">
    <citation type="journal article" date="2021" name="G3 (Bethesda)">
        <title>Genome and transcriptome analysis of the beet armyworm Spodoptera exigua reveals targets for pest control. .</title>
        <authorList>
            <person name="Simon S."/>
            <person name="Breeschoten T."/>
            <person name="Jansen H.J."/>
            <person name="Dirks R.P."/>
            <person name="Schranz M.E."/>
            <person name="Ros V.I.D."/>
        </authorList>
    </citation>
    <scope>NUCLEOTIDE SEQUENCE</scope>
    <source>
        <strain evidence="2">TB_SE_WUR_2020</strain>
    </source>
</reference>
<name>A0A922SDR1_SPOEX</name>
<dbReference type="Proteomes" id="UP000814243">
    <property type="component" value="Unassembled WGS sequence"/>
</dbReference>
<protein>
    <recommendedName>
        <fullName evidence="4">Peptidase A2 domain-containing protein</fullName>
    </recommendedName>
</protein>
<organism evidence="2 3">
    <name type="scientific">Spodoptera exigua</name>
    <name type="common">Beet armyworm</name>
    <name type="synonym">Noctua fulgens</name>
    <dbReference type="NCBI Taxonomy" id="7107"/>
    <lineage>
        <taxon>Eukaryota</taxon>
        <taxon>Metazoa</taxon>
        <taxon>Ecdysozoa</taxon>
        <taxon>Arthropoda</taxon>
        <taxon>Hexapoda</taxon>
        <taxon>Insecta</taxon>
        <taxon>Pterygota</taxon>
        <taxon>Neoptera</taxon>
        <taxon>Endopterygota</taxon>
        <taxon>Lepidoptera</taxon>
        <taxon>Glossata</taxon>
        <taxon>Ditrysia</taxon>
        <taxon>Noctuoidea</taxon>
        <taxon>Noctuidae</taxon>
        <taxon>Amphipyrinae</taxon>
        <taxon>Spodoptera</taxon>
    </lineage>
</organism>
<evidence type="ECO:0000313" key="3">
    <source>
        <dbReference type="Proteomes" id="UP000814243"/>
    </source>
</evidence>
<evidence type="ECO:0000313" key="2">
    <source>
        <dbReference type="EMBL" id="KAH9633920.1"/>
    </source>
</evidence>
<sequence>MLARRAKFGDSLEDYFYDKIALINRCSITGRKAVDCVLHGIDDRSVRLGAEAVQFDDLDKLLTYLRNSRNVKINPDKRNSKPLPLKNSADLSQSSNQSQSTSFKRKIRCANCKTEGHIVSQCSLPIKKCTKCFRIGHETEKCYFNASTSEKSVNRVGSDSDAGQKFFKTALVNKVPIEAFVDLGSECSMLKESYFTKLGIKDIELDGLPVLKGFGNSFVAVLGRINVQIEIDGVGAYTELLLVPDDAMKMPLMIGQTYTEQPHILIHKTCERFDILLNLTNVVTNNKISLHSLESVIVSGLTIVKVYTNPKFTGVLFVEGGLRTKNGVHHYIPTGIYEFNELGEGTIVINGLNSKTFSVVKDDLVARGKIAYEETKRDILRVMAQDHQSQSRPITLSDLHIGNNLDESTSNDLLLLLNRFRINRTPAEALFGVRPKGVSDSKLIVAIDEGVTTNNKESDLTTIREEISSFVASSQQQQKERYDKTRSKPVQFNEGDLVRVERQVPATGNSKKLVPKYQGPYKITKVYAHDRYQIEDTPLTRKGNKKYSTVVAVDKLKPWLNFSRPNDNILSEEESD</sequence>
<dbReference type="GO" id="GO:0008270">
    <property type="term" value="F:zinc ion binding"/>
    <property type="evidence" value="ECO:0007669"/>
    <property type="project" value="InterPro"/>
</dbReference>